<sequence length="53" mass="6161">MPIKTVGDELFFDMAYGITTRTFLSVVFMLWQIVANDATHFLHSLGPYFARYK</sequence>
<dbReference type="KEGG" id="ssl:SS1G_03916"/>
<accession>A7EF25</accession>
<evidence type="ECO:0000313" key="1">
    <source>
        <dbReference type="EMBL" id="EDO01441.1"/>
    </source>
</evidence>
<dbReference type="EMBL" id="CH476624">
    <property type="protein sequence ID" value="EDO01441.1"/>
    <property type="molecule type" value="Genomic_DNA"/>
</dbReference>
<evidence type="ECO:0000313" key="2">
    <source>
        <dbReference type="Proteomes" id="UP000001312"/>
    </source>
</evidence>
<dbReference type="RefSeq" id="XP_001595826.1">
    <property type="nucleotide sequence ID" value="XM_001595776.1"/>
</dbReference>
<dbReference type="Proteomes" id="UP000001312">
    <property type="component" value="Unassembled WGS sequence"/>
</dbReference>
<dbReference type="HOGENOM" id="CLU_3070085_0_0_1"/>
<keyword evidence="2" id="KW-1185">Reference proteome</keyword>
<protein>
    <submittedName>
        <fullName evidence="1">Uncharacterized protein</fullName>
    </submittedName>
</protein>
<name>A7EF25_SCLS1</name>
<dbReference type="InParanoid" id="A7EF25"/>
<reference evidence="2" key="1">
    <citation type="journal article" date="2011" name="PLoS Genet.">
        <title>Genomic analysis of the necrotrophic fungal pathogens Sclerotinia sclerotiorum and Botrytis cinerea.</title>
        <authorList>
            <person name="Amselem J."/>
            <person name="Cuomo C.A."/>
            <person name="van Kan J.A."/>
            <person name="Viaud M."/>
            <person name="Benito E.P."/>
            <person name="Couloux A."/>
            <person name="Coutinho P.M."/>
            <person name="de Vries R.P."/>
            <person name="Dyer P.S."/>
            <person name="Fillinger S."/>
            <person name="Fournier E."/>
            <person name="Gout L."/>
            <person name="Hahn M."/>
            <person name="Kohn L."/>
            <person name="Lapalu N."/>
            <person name="Plummer K.M."/>
            <person name="Pradier J.M."/>
            <person name="Quevillon E."/>
            <person name="Sharon A."/>
            <person name="Simon A."/>
            <person name="ten Have A."/>
            <person name="Tudzynski B."/>
            <person name="Tudzynski P."/>
            <person name="Wincker P."/>
            <person name="Andrew M."/>
            <person name="Anthouard V."/>
            <person name="Beever R.E."/>
            <person name="Beffa R."/>
            <person name="Benoit I."/>
            <person name="Bouzid O."/>
            <person name="Brault B."/>
            <person name="Chen Z."/>
            <person name="Choquer M."/>
            <person name="Collemare J."/>
            <person name="Cotton P."/>
            <person name="Danchin E.G."/>
            <person name="Da Silva C."/>
            <person name="Gautier A."/>
            <person name="Giraud C."/>
            <person name="Giraud T."/>
            <person name="Gonzalez C."/>
            <person name="Grossetete S."/>
            <person name="Guldener U."/>
            <person name="Henrissat B."/>
            <person name="Howlett B.J."/>
            <person name="Kodira C."/>
            <person name="Kretschmer M."/>
            <person name="Lappartient A."/>
            <person name="Leroch M."/>
            <person name="Levis C."/>
            <person name="Mauceli E."/>
            <person name="Neuveglise C."/>
            <person name="Oeser B."/>
            <person name="Pearson M."/>
            <person name="Poulain J."/>
            <person name="Poussereau N."/>
            <person name="Quesneville H."/>
            <person name="Rascle C."/>
            <person name="Schumacher J."/>
            <person name="Segurens B."/>
            <person name="Sexton A."/>
            <person name="Silva E."/>
            <person name="Sirven C."/>
            <person name="Soanes D.M."/>
            <person name="Talbot N.J."/>
            <person name="Templeton M."/>
            <person name="Yandava C."/>
            <person name="Yarden O."/>
            <person name="Zeng Q."/>
            <person name="Rollins J.A."/>
            <person name="Lebrun M.H."/>
            <person name="Dickman M."/>
        </authorList>
    </citation>
    <scope>NUCLEOTIDE SEQUENCE [LARGE SCALE GENOMIC DNA]</scope>
    <source>
        <strain evidence="2">ATCC 18683 / 1980 / Ss-1</strain>
    </source>
</reference>
<proteinExistence type="predicted"/>
<dbReference type="GeneID" id="5491615"/>
<organism evidence="1 2">
    <name type="scientific">Sclerotinia sclerotiorum (strain ATCC 18683 / 1980 / Ss-1)</name>
    <name type="common">White mold</name>
    <name type="synonym">Whetzelinia sclerotiorum</name>
    <dbReference type="NCBI Taxonomy" id="665079"/>
    <lineage>
        <taxon>Eukaryota</taxon>
        <taxon>Fungi</taxon>
        <taxon>Dikarya</taxon>
        <taxon>Ascomycota</taxon>
        <taxon>Pezizomycotina</taxon>
        <taxon>Leotiomycetes</taxon>
        <taxon>Helotiales</taxon>
        <taxon>Sclerotiniaceae</taxon>
        <taxon>Sclerotinia</taxon>
    </lineage>
</organism>
<dbReference type="AlphaFoldDB" id="A7EF25"/>
<gene>
    <name evidence="1" type="ORF">SS1G_03916</name>
</gene>